<accession>A0AA88ZPD7</accession>
<reference evidence="2 3" key="1">
    <citation type="submission" date="2014-01" db="EMBL/GenBank/DDBJ databases">
        <title>Plasmidome dynamics in the species complex Clostridium novyi sensu lato converts strains of independent lineages into distinctly different pathogens.</title>
        <authorList>
            <person name="Skarin H."/>
            <person name="Segerman B."/>
        </authorList>
    </citation>
    <scope>NUCLEOTIDE SEQUENCE [LARGE SCALE GENOMIC DNA]</scope>
    <source>
        <strain evidence="2 3">4570</strain>
    </source>
</reference>
<name>A0AA88ZPD7_CLONO</name>
<dbReference type="Proteomes" id="UP000030016">
    <property type="component" value="Unassembled WGS sequence"/>
</dbReference>
<dbReference type="AlphaFoldDB" id="A0AA88ZPD7"/>
<evidence type="ECO:0000259" key="1">
    <source>
        <dbReference type="Pfam" id="PF14344"/>
    </source>
</evidence>
<feature type="domain" description="DUF4397" evidence="1">
    <location>
        <begin position="131"/>
        <end position="199"/>
    </location>
</feature>
<organism evidence="2 3">
    <name type="scientific">Clostridium novyi A str. 4570</name>
    <dbReference type="NCBI Taxonomy" id="1444290"/>
    <lineage>
        <taxon>Bacteria</taxon>
        <taxon>Bacillati</taxon>
        <taxon>Bacillota</taxon>
        <taxon>Clostridia</taxon>
        <taxon>Eubacteriales</taxon>
        <taxon>Clostridiaceae</taxon>
        <taxon>Clostridium</taxon>
    </lineage>
</organism>
<evidence type="ECO:0000313" key="3">
    <source>
        <dbReference type="Proteomes" id="UP000030016"/>
    </source>
</evidence>
<comment type="caution">
    <text evidence="2">The sequence shown here is derived from an EMBL/GenBank/DDBJ whole genome shotgun (WGS) entry which is preliminary data.</text>
</comment>
<sequence>MYLYPDWKNQSKSFMRLLNASPNAPAVDVYFNGQLITSNLAYKDFTEYMSTSPGLYNVKVFPHGKVSSPIIDTRMKIPTDSILTLALANNLEEIQILPYLEPKLPIPPGNAYVKFVHLSPGTPNVDITLPNGTILFKDVEFEEGTDYIPLKVGTYTIEAKPTGSDKTVLTVPNINLKPNRFYTIYAVGYLDGTPSIQVLIPLDGNSYINL</sequence>
<protein>
    <recommendedName>
        <fullName evidence="1">DUF4397 domain-containing protein</fullName>
    </recommendedName>
</protein>
<dbReference type="InterPro" id="IPR025510">
    <property type="entry name" value="DUF4397"/>
</dbReference>
<proteinExistence type="predicted"/>
<feature type="domain" description="DUF4397" evidence="1">
    <location>
        <begin position="14"/>
        <end position="128"/>
    </location>
</feature>
<evidence type="ECO:0000313" key="2">
    <source>
        <dbReference type="EMBL" id="KGN02238.1"/>
    </source>
</evidence>
<dbReference type="RefSeq" id="WP_039249706.1">
    <property type="nucleotide sequence ID" value="NZ_JDRX01000011.1"/>
</dbReference>
<gene>
    <name evidence="2" type="ORF">Z969_06250</name>
</gene>
<dbReference type="Pfam" id="PF14344">
    <property type="entry name" value="DUF4397"/>
    <property type="match status" value="2"/>
</dbReference>
<dbReference type="EMBL" id="JDRX01000011">
    <property type="protein sequence ID" value="KGN02238.1"/>
    <property type="molecule type" value="Genomic_DNA"/>
</dbReference>